<dbReference type="GO" id="GO:0046872">
    <property type="term" value="F:metal ion binding"/>
    <property type="evidence" value="ECO:0007669"/>
    <property type="project" value="UniProtKB-KW"/>
</dbReference>
<dbReference type="PROSITE" id="PS00149">
    <property type="entry name" value="SULFATASE_2"/>
    <property type="match status" value="1"/>
</dbReference>
<reference evidence="9 10" key="1">
    <citation type="submission" date="2024-04" db="EMBL/GenBank/DDBJ databases">
        <authorList>
            <person name="Rising A."/>
            <person name="Reimegard J."/>
            <person name="Sonavane S."/>
            <person name="Akerstrom W."/>
            <person name="Nylinder S."/>
            <person name="Hedman E."/>
            <person name="Kallberg Y."/>
        </authorList>
    </citation>
    <scope>NUCLEOTIDE SEQUENCE [LARGE SCALE GENOMIC DNA]</scope>
</reference>
<dbReference type="InterPro" id="IPR047115">
    <property type="entry name" value="ARSB"/>
</dbReference>
<dbReference type="SUPFAM" id="SSF53649">
    <property type="entry name" value="Alkaline phosphatase-like"/>
    <property type="match status" value="1"/>
</dbReference>
<evidence type="ECO:0000256" key="7">
    <source>
        <dbReference type="SAM" id="SignalP"/>
    </source>
</evidence>
<dbReference type="Pfam" id="PF00884">
    <property type="entry name" value="Sulfatase"/>
    <property type="match status" value="1"/>
</dbReference>
<evidence type="ECO:0000313" key="10">
    <source>
        <dbReference type="Proteomes" id="UP001497382"/>
    </source>
</evidence>
<keyword evidence="3" id="KW-0479">Metal-binding</keyword>
<keyword evidence="6" id="KW-0325">Glycoprotein</keyword>
<keyword evidence="5" id="KW-0106">Calcium</keyword>
<dbReference type="Gene3D" id="3.40.720.10">
    <property type="entry name" value="Alkaline Phosphatase, subunit A"/>
    <property type="match status" value="1"/>
</dbReference>
<comment type="similarity">
    <text evidence="2">Belongs to the sulfatase family.</text>
</comment>
<evidence type="ECO:0000256" key="4">
    <source>
        <dbReference type="ARBA" id="ARBA00022801"/>
    </source>
</evidence>
<feature type="chain" id="PRO_5043359801" description="Sulfatase N-terminal domain-containing protein" evidence="7">
    <location>
        <begin position="20"/>
        <end position="569"/>
    </location>
</feature>
<dbReference type="CDD" id="cd16029">
    <property type="entry name" value="4-S"/>
    <property type="match status" value="1"/>
</dbReference>
<evidence type="ECO:0000259" key="8">
    <source>
        <dbReference type="Pfam" id="PF00884"/>
    </source>
</evidence>
<keyword evidence="10" id="KW-1185">Reference proteome</keyword>
<dbReference type="InterPro" id="IPR017850">
    <property type="entry name" value="Alkaline_phosphatase_core_sf"/>
</dbReference>
<organism evidence="9 10">
    <name type="scientific">Larinioides sclopetarius</name>
    <dbReference type="NCBI Taxonomy" id="280406"/>
    <lineage>
        <taxon>Eukaryota</taxon>
        <taxon>Metazoa</taxon>
        <taxon>Ecdysozoa</taxon>
        <taxon>Arthropoda</taxon>
        <taxon>Chelicerata</taxon>
        <taxon>Arachnida</taxon>
        <taxon>Araneae</taxon>
        <taxon>Araneomorphae</taxon>
        <taxon>Entelegynae</taxon>
        <taxon>Araneoidea</taxon>
        <taxon>Araneidae</taxon>
        <taxon>Larinioides</taxon>
    </lineage>
</organism>
<evidence type="ECO:0000256" key="6">
    <source>
        <dbReference type="ARBA" id="ARBA00023180"/>
    </source>
</evidence>
<keyword evidence="4" id="KW-0378">Hydrolase</keyword>
<sequence>MNIFLGWIIFLANLAYLKGNNCSESTEQPPHIVIIYADDLGWNDISFHGSPQIPTPNIDALALNGITLENYYGEWLCTPSRASLLTGKYPMRLGLQHFVIKGGEATGLPLNETTMPQRLKKFGYKTHMVGKWHLGYQNKEYTPTYRGFDTFYGYWNGMIDYFDHTYLDSNSSYSQAFWGFDLHDGLTPVHGAEGKYATHLFTEKVEEIIMNHDPAEPLFMYFAELAAHSGNSYQTMQAPAKVVSQFKYIKDLNRRIHAGIVKELDESVGAVFHALHKRDMLKNTIFLFISDNGGQVNPDHGGYGTNYPFRGNKMTYWEGGIHIPAIVWSPLLNLHKPRISHQLMHVSDWLPTLYKLVGGDLDDLGPIDGFDMWQALVDDIPSPRTNMLQNLDPISGTSAFRLGHMKYTNGTVDEDYNFWYGPSGLENFDGPTNYKWVFKKGSIVRDVLQEMDMWIADDPDGVYRNLRLTCEQPPPKEAFNCNPVKKPCLFNITDDPCEYYDLADKHPDMVSEMAKRILKYKAEEMWPQSKDPDPSANPLCHQFLYVPWLDPDHHRVCDFLSAYDPKTTN</sequence>
<feature type="signal peptide" evidence="7">
    <location>
        <begin position="1"/>
        <end position="19"/>
    </location>
</feature>
<dbReference type="InterPro" id="IPR024607">
    <property type="entry name" value="Sulfatase_CS"/>
</dbReference>
<feature type="domain" description="Sulfatase N-terminal" evidence="8">
    <location>
        <begin position="30"/>
        <end position="358"/>
    </location>
</feature>
<gene>
    <name evidence="9" type="ORF">LARSCL_LOCUS10563</name>
</gene>
<dbReference type="EMBL" id="CAXIEN010000125">
    <property type="protein sequence ID" value="CAL1279738.1"/>
    <property type="molecule type" value="Genomic_DNA"/>
</dbReference>
<dbReference type="Proteomes" id="UP001497382">
    <property type="component" value="Unassembled WGS sequence"/>
</dbReference>
<proteinExistence type="inferred from homology"/>
<dbReference type="PANTHER" id="PTHR10342">
    <property type="entry name" value="ARYLSULFATASE"/>
    <property type="match status" value="1"/>
</dbReference>
<comment type="cofactor">
    <cofactor evidence="1">
        <name>Ca(2+)</name>
        <dbReference type="ChEBI" id="CHEBI:29108"/>
    </cofactor>
</comment>
<evidence type="ECO:0000256" key="1">
    <source>
        <dbReference type="ARBA" id="ARBA00001913"/>
    </source>
</evidence>
<name>A0AAV2AAT4_9ARAC</name>
<evidence type="ECO:0000256" key="5">
    <source>
        <dbReference type="ARBA" id="ARBA00022837"/>
    </source>
</evidence>
<keyword evidence="7" id="KW-0732">Signal</keyword>
<evidence type="ECO:0000256" key="2">
    <source>
        <dbReference type="ARBA" id="ARBA00008779"/>
    </source>
</evidence>
<dbReference type="GO" id="GO:0008484">
    <property type="term" value="F:sulfuric ester hydrolase activity"/>
    <property type="evidence" value="ECO:0007669"/>
    <property type="project" value="InterPro"/>
</dbReference>
<comment type="caution">
    <text evidence="9">The sequence shown here is derived from an EMBL/GenBank/DDBJ whole genome shotgun (WGS) entry which is preliminary data.</text>
</comment>
<dbReference type="AlphaFoldDB" id="A0AAV2AAT4"/>
<accession>A0AAV2AAT4</accession>
<dbReference type="InterPro" id="IPR000917">
    <property type="entry name" value="Sulfatase_N"/>
</dbReference>
<dbReference type="PANTHER" id="PTHR10342:SF273">
    <property type="entry name" value="RE14504P"/>
    <property type="match status" value="1"/>
</dbReference>
<evidence type="ECO:0000313" key="9">
    <source>
        <dbReference type="EMBL" id="CAL1279738.1"/>
    </source>
</evidence>
<protein>
    <recommendedName>
        <fullName evidence="8">Sulfatase N-terminal domain-containing protein</fullName>
    </recommendedName>
</protein>
<evidence type="ECO:0000256" key="3">
    <source>
        <dbReference type="ARBA" id="ARBA00022723"/>
    </source>
</evidence>
<dbReference type="Gene3D" id="3.30.1120.10">
    <property type="match status" value="1"/>
</dbReference>